<organism evidence="3 4">
    <name type="scientific">Chrysophaeum taylorii</name>
    <dbReference type="NCBI Taxonomy" id="2483200"/>
    <lineage>
        <taxon>Eukaryota</taxon>
        <taxon>Sar</taxon>
        <taxon>Stramenopiles</taxon>
        <taxon>Ochrophyta</taxon>
        <taxon>Pelagophyceae</taxon>
        <taxon>Pelagomonadales</taxon>
        <taxon>Pelagomonadaceae</taxon>
        <taxon>Chrysophaeum</taxon>
    </lineage>
</organism>
<evidence type="ECO:0000256" key="1">
    <source>
        <dbReference type="ARBA" id="ARBA00009947"/>
    </source>
</evidence>
<dbReference type="Gene3D" id="3.30.1120.90">
    <property type="entry name" value="Nucleosome assembly protein"/>
    <property type="match status" value="1"/>
</dbReference>
<comment type="caution">
    <text evidence="3">The sequence shown here is derived from an EMBL/GenBank/DDBJ whole genome shotgun (WGS) entry which is preliminary data.</text>
</comment>
<evidence type="ECO:0000256" key="2">
    <source>
        <dbReference type="SAM" id="MobiDB-lite"/>
    </source>
</evidence>
<name>A0AAD7UFA6_9STRA</name>
<dbReference type="EMBL" id="JAQMWT010000363">
    <property type="protein sequence ID" value="KAJ8602882.1"/>
    <property type="molecule type" value="Genomic_DNA"/>
</dbReference>
<dbReference type="GO" id="GO:0006334">
    <property type="term" value="P:nucleosome assembly"/>
    <property type="evidence" value="ECO:0007669"/>
    <property type="project" value="InterPro"/>
</dbReference>
<dbReference type="Pfam" id="PF00956">
    <property type="entry name" value="NAP"/>
    <property type="match status" value="1"/>
</dbReference>
<feature type="compositionally biased region" description="Low complexity" evidence="2">
    <location>
        <begin position="230"/>
        <end position="240"/>
    </location>
</feature>
<reference evidence="3" key="1">
    <citation type="submission" date="2023-01" db="EMBL/GenBank/DDBJ databases">
        <title>Metagenome sequencing of chrysophaentin producing Chrysophaeum taylorii.</title>
        <authorList>
            <person name="Davison J."/>
            <person name="Bewley C."/>
        </authorList>
    </citation>
    <scope>NUCLEOTIDE SEQUENCE</scope>
    <source>
        <strain evidence="3">NIES-1699</strain>
    </source>
</reference>
<feature type="region of interest" description="Disordered" evidence="2">
    <location>
        <begin position="264"/>
        <end position="289"/>
    </location>
</feature>
<dbReference type="InterPro" id="IPR037231">
    <property type="entry name" value="NAP-like_sf"/>
</dbReference>
<evidence type="ECO:0000313" key="4">
    <source>
        <dbReference type="Proteomes" id="UP001230188"/>
    </source>
</evidence>
<protein>
    <submittedName>
        <fullName evidence="3">Uncharacterized protein</fullName>
    </submittedName>
</protein>
<dbReference type="GO" id="GO:0005634">
    <property type="term" value="C:nucleus"/>
    <property type="evidence" value="ECO:0007669"/>
    <property type="project" value="InterPro"/>
</dbReference>
<comment type="similarity">
    <text evidence="1">Belongs to the nucleosome assembly protein (NAP) family.</text>
</comment>
<dbReference type="InterPro" id="IPR002164">
    <property type="entry name" value="NAP_family"/>
</dbReference>
<accession>A0AAD7UFA6</accession>
<dbReference type="Proteomes" id="UP001230188">
    <property type="component" value="Unassembled WGS sequence"/>
</dbReference>
<evidence type="ECO:0000313" key="3">
    <source>
        <dbReference type="EMBL" id="KAJ8602882.1"/>
    </source>
</evidence>
<feature type="compositionally biased region" description="Acidic residues" evidence="2">
    <location>
        <begin position="266"/>
        <end position="289"/>
    </location>
</feature>
<keyword evidence="4" id="KW-1185">Reference proteome</keyword>
<proteinExistence type="inferred from homology"/>
<dbReference type="SUPFAM" id="SSF143113">
    <property type="entry name" value="NAP-like"/>
    <property type="match status" value="1"/>
</dbReference>
<dbReference type="AlphaFoldDB" id="A0AAD7UFA6"/>
<feature type="region of interest" description="Disordered" evidence="2">
    <location>
        <begin position="198"/>
        <end position="240"/>
    </location>
</feature>
<gene>
    <name evidence="3" type="ORF">CTAYLR_009943</name>
</gene>
<sequence length="289" mass="32176">MASGRRWGRVFVLARRGVSSKEEEMASRLLGVYALHQDLTRLSGDYYREIRAVRARLAAAAAPLHARRRAVLLGEEAPPAAQLEDEDMRESTRKAIDAALAGFDENQTGLSGLFWKEVLSSIEPAEEDVISEADKKMFGHLVDVRCAARIEGSAEVVSVEMEFGPGAPVEPKTLRAVFEKDAASGTFLKTTEVTVPEWSSNDANPTLKKIKGKAPPTPKGGKGKKKKKQQQQQPAPAPTKVKYVKATSFFHIFNHIENFEIFPDRDDIDDDVEAEDEDFEEESWYNDVR</sequence>